<sequence length="281" mass="29136">MPTAREALLNAAFRAVGRRPWGTVRMVDVAAAAGVSRQTLYNEFGNKEGLARALVRRETEAYLRGVEQALAPGEEARDPAERLAAAAAWTVRVARGNALVRAALTGCWNDRLPAAAFGSRALPAQRHPIGAATVEQSGEPAPPGPLSQPGQPGQRGRSRPPGLSGQTDDWGLPGREMTGSEWGGEGAWAGGGARAGAPGLSDALPSPSELMRQVGDRCLAALCADRPALATAELAWACEAAARLAISYVSVPGAPDEAAALVRRVLAPRWAAGQQAGPARH</sequence>
<evidence type="ECO:0000256" key="2">
    <source>
        <dbReference type="PROSITE-ProRule" id="PRU00335"/>
    </source>
</evidence>
<dbReference type="PROSITE" id="PS50977">
    <property type="entry name" value="HTH_TETR_2"/>
    <property type="match status" value="1"/>
</dbReference>
<keyword evidence="6" id="KW-1185">Reference proteome</keyword>
<feature type="compositionally biased region" description="Gly residues" evidence="3">
    <location>
        <begin position="181"/>
        <end position="194"/>
    </location>
</feature>
<dbReference type="EMBL" id="CP054929">
    <property type="protein sequence ID" value="QKW52280.1"/>
    <property type="molecule type" value="Genomic_DNA"/>
</dbReference>
<dbReference type="InterPro" id="IPR009057">
    <property type="entry name" value="Homeodomain-like_sf"/>
</dbReference>
<dbReference type="Gene3D" id="1.10.357.10">
    <property type="entry name" value="Tetracycline Repressor, domain 2"/>
    <property type="match status" value="1"/>
</dbReference>
<dbReference type="PANTHER" id="PTHR30055">
    <property type="entry name" value="HTH-TYPE TRANSCRIPTIONAL REGULATOR RUTR"/>
    <property type="match status" value="1"/>
</dbReference>
<feature type="DNA-binding region" description="H-T-H motif" evidence="2">
    <location>
        <begin position="25"/>
        <end position="44"/>
    </location>
</feature>
<dbReference type="InterPro" id="IPR001647">
    <property type="entry name" value="HTH_TetR"/>
</dbReference>
<evidence type="ECO:0000256" key="3">
    <source>
        <dbReference type="SAM" id="MobiDB-lite"/>
    </source>
</evidence>
<evidence type="ECO:0000259" key="4">
    <source>
        <dbReference type="PROSITE" id="PS50977"/>
    </source>
</evidence>
<keyword evidence="1 2" id="KW-0238">DNA-binding</keyword>
<evidence type="ECO:0000313" key="6">
    <source>
        <dbReference type="Proteomes" id="UP000509303"/>
    </source>
</evidence>
<dbReference type="GO" id="GO:0003700">
    <property type="term" value="F:DNA-binding transcription factor activity"/>
    <property type="evidence" value="ECO:0007669"/>
    <property type="project" value="TreeGrafter"/>
</dbReference>
<accession>A0A7H8NCR7</accession>
<name>A0A7H8NCR7_9ACTN</name>
<dbReference type="GO" id="GO:0000976">
    <property type="term" value="F:transcription cis-regulatory region binding"/>
    <property type="evidence" value="ECO:0007669"/>
    <property type="project" value="TreeGrafter"/>
</dbReference>
<protein>
    <submittedName>
        <fullName evidence="5">TetR/AcrR family transcriptional regulator</fullName>
    </submittedName>
</protein>
<dbReference type="SUPFAM" id="SSF46689">
    <property type="entry name" value="Homeodomain-like"/>
    <property type="match status" value="1"/>
</dbReference>
<feature type="domain" description="HTH tetR-type" evidence="4">
    <location>
        <begin position="2"/>
        <end position="62"/>
    </location>
</feature>
<evidence type="ECO:0000256" key="1">
    <source>
        <dbReference type="ARBA" id="ARBA00023125"/>
    </source>
</evidence>
<evidence type="ECO:0000313" key="5">
    <source>
        <dbReference type="EMBL" id="QKW52280.1"/>
    </source>
</evidence>
<feature type="compositionally biased region" description="Low complexity" evidence="3">
    <location>
        <begin position="147"/>
        <end position="166"/>
    </location>
</feature>
<gene>
    <name evidence="5" type="ORF">HUT08_25145</name>
</gene>
<reference evidence="5 6" key="1">
    <citation type="submission" date="2020-06" db="EMBL/GenBank/DDBJ databases">
        <title>Genome mining for natural products.</title>
        <authorList>
            <person name="Zhang B."/>
            <person name="Shi J."/>
            <person name="Ge H."/>
        </authorList>
    </citation>
    <scope>NUCLEOTIDE SEQUENCE [LARGE SCALE GENOMIC DNA]</scope>
    <source>
        <strain evidence="5 6">NA00687</strain>
    </source>
</reference>
<dbReference type="Pfam" id="PF00440">
    <property type="entry name" value="TetR_N"/>
    <property type="match status" value="1"/>
</dbReference>
<dbReference type="PANTHER" id="PTHR30055:SF146">
    <property type="entry name" value="HTH-TYPE TRANSCRIPTIONAL DUAL REGULATOR CECR"/>
    <property type="match status" value="1"/>
</dbReference>
<dbReference type="AlphaFoldDB" id="A0A7H8NCR7"/>
<feature type="region of interest" description="Disordered" evidence="3">
    <location>
        <begin position="134"/>
        <end position="204"/>
    </location>
</feature>
<dbReference type="InterPro" id="IPR050109">
    <property type="entry name" value="HTH-type_TetR-like_transc_reg"/>
</dbReference>
<proteinExistence type="predicted"/>
<organism evidence="5 6">
    <name type="scientific">Streptomyces buecherae</name>
    <dbReference type="NCBI Taxonomy" id="2763006"/>
    <lineage>
        <taxon>Bacteria</taxon>
        <taxon>Bacillati</taxon>
        <taxon>Actinomycetota</taxon>
        <taxon>Actinomycetes</taxon>
        <taxon>Kitasatosporales</taxon>
        <taxon>Streptomycetaceae</taxon>
        <taxon>Streptomyces</taxon>
    </lineage>
</organism>
<dbReference type="Proteomes" id="UP000509303">
    <property type="component" value="Chromosome"/>
</dbReference>